<name>A0A0C9WU20_9AGAR</name>
<reference evidence="2 3" key="1">
    <citation type="submission" date="2014-04" db="EMBL/GenBank/DDBJ databases">
        <authorList>
            <consortium name="DOE Joint Genome Institute"/>
            <person name="Kuo A."/>
            <person name="Kohler A."/>
            <person name="Nagy L.G."/>
            <person name="Floudas D."/>
            <person name="Copeland A."/>
            <person name="Barry K.W."/>
            <person name="Cichocki N."/>
            <person name="Veneault-Fourrey C."/>
            <person name="LaButti K."/>
            <person name="Lindquist E.A."/>
            <person name="Lipzen A."/>
            <person name="Lundell T."/>
            <person name="Morin E."/>
            <person name="Murat C."/>
            <person name="Sun H."/>
            <person name="Tunlid A."/>
            <person name="Henrissat B."/>
            <person name="Grigoriev I.V."/>
            <person name="Hibbett D.S."/>
            <person name="Martin F."/>
            <person name="Nordberg H.P."/>
            <person name="Cantor M.N."/>
            <person name="Hua S.X."/>
        </authorList>
    </citation>
    <scope>NUCLEOTIDE SEQUENCE [LARGE SCALE GENOMIC DNA]</scope>
    <source>
        <strain evidence="2 3">LaAM-08-1</strain>
    </source>
</reference>
<evidence type="ECO:0000256" key="1">
    <source>
        <dbReference type="SAM" id="MobiDB-lite"/>
    </source>
</evidence>
<feature type="compositionally biased region" description="Basic residues" evidence="1">
    <location>
        <begin position="713"/>
        <end position="722"/>
    </location>
</feature>
<organism evidence="2 3">
    <name type="scientific">Laccaria amethystina LaAM-08-1</name>
    <dbReference type="NCBI Taxonomy" id="1095629"/>
    <lineage>
        <taxon>Eukaryota</taxon>
        <taxon>Fungi</taxon>
        <taxon>Dikarya</taxon>
        <taxon>Basidiomycota</taxon>
        <taxon>Agaricomycotina</taxon>
        <taxon>Agaricomycetes</taxon>
        <taxon>Agaricomycetidae</taxon>
        <taxon>Agaricales</taxon>
        <taxon>Agaricineae</taxon>
        <taxon>Hydnangiaceae</taxon>
        <taxon>Laccaria</taxon>
    </lineage>
</organism>
<dbReference type="HOGENOM" id="CLU_020878_0_0_1"/>
<evidence type="ECO:0008006" key="4">
    <source>
        <dbReference type="Google" id="ProtNLM"/>
    </source>
</evidence>
<sequence>MPSKKLTDAERLAALEAENRRLKRQQARGARVLEKPQLAPTENLIQKPQGRAGREYSTRIEVGLSRNRWNRHLRIIRTIAQKYFESGVTLSKQRKPVVEKVVLLIQAEINFYHQFQDGWPIRDILARYLSNKSSRNNQDIEAERKDAKADSRKRRRDAYENSSDDEEGDGQEDQEDSAGEDELQKGYDTDHEDLAKGKRKRKGSSPSGGKRQRVVESQKKINKSLPQPARIRDTEPAKKKSNKPAVEKSSVPTKRAKQNKAKKNIIVSDSEDGEQDVIFEDALEPRSPQRRSSVSSAGENSPRRRRDLVHAKGKAGSWQDLTAIDHTDDLATCSKGKNIRAFSELTNADDISTFRDNLSLINQCPVVGCHEDMPVEPSDALIDLLHTYNELRYISEPFDDGEHLTEVKDAICTEIHAGNVKMDARDQGWPSVIDFLDLRSRVLLLIKTHLHRFVGNRKQIISSLAWTEFREKVPDIDAFRCDLSIQKRVAYLKNVGYFGGMGEFVIINTLTAACRIYRPELFAPLAPQEFLDFIVVPHVATFLMAQDYHDSDIDKPHLLGCYRRMLCLSAEYGRIVFPWPRHDNKDATIIEEANEKLSASLDENSFLDSIKLERPRENSEHQDISLKSPSPSNAKAQVPSISATSPHRSEEIGHAPEEGPNERHARCQPALEHMDCDPVVPPKIRDKKQRPRQIETLKLSPLPAPKDEPTRTLRSKTRSKVV</sequence>
<feature type="compositionally biased region" description="Basic and acidic residues" evidence="1">
    <location>
        <begin position="647"/>
        <end position="665"/>
    </location>
</feature>
<feature type="compositionally biased region" description="Basic residues" evidence="1">
    <location>
        <begin position="303"/>
        <end position="312"/>
    </location>
</feature>
<feature type="compositionally biased region" description="Basic and acidic residues" evidence="1">
    <location>
        <begin position="182"/>
        <end position="196"/>
    </location>
</feature>
<gene>
    <name evidence="2" type="ORF">K443DRAFT_322254</name>
</gene>
<feature type="compositionally biased region" description="Basic and acidic residues" evidence="1">
    <location>
        <begin position="614"/>
        <end position="624"/>
    </location>
</feature>
<feature type="compositionally biased region" description="Basic and acidic residues" evidence="1">
    <location>
        <begin position="141"/>
        <end position="150"/>
    </location>
</feature>
<evidence type="ECO:0000313" key="3">
    <source>
        <dbReference type="Proteomes" id="UP000054477"/>
    </source>
</evidence>
<dbReference type="EMBL" id="KN838749">
    <property type="protein sequence ID" value="KIJ95610.1"/>
    <property type="molecule type" value="Genomic_DNA"/>
</dbReference>
<keyword evidence="3" id="KW-1185">Reference proteome</keyword>
<feature type="region of interest" description="Disordered" evidence="1">
    <location>
        <begin position="135"/>
        <end position="312"/>
    </location>
</feature>
<feature type="compositionally biased region" description="Acidic residues" evidence="1">
    <location>
        <begin position="162"/>
        <end position="181"/>
    </location>
</feature>
<feature type="compositionally biased region" description="Acidic residues" evidence="1">
    <location>
        <begin position="269"/>
        <end position="282"/>
    </location>
</feature>
<dbReference type="STRING" id="1095629.A0A0C9WU20"/>
<reference evidence="3" key="2">
    <citation type="submission" date="2015-01" db="EMBL/GenBank/DDBJ databases">
        <title>Evolutionary Origins and Diversification of the Mycorrhizal Mutualists.</title>
        <authorList>
            <consortium name="DOE Joint Genome Institute"/>
            <consortium name="Mycorrhizal Genomics Consortium"/>
            <person name="Kohler A."/>
            <person name="Kuo A."/>
            <person name="Nagy L.G."/>
            <person name="Floudas D."/>
            <person name="Copeland A."/>
            <person name="Barry K.W."/>
            <person name="Cichocki N."/>
            <person name="Veneault-Fourrey C."/>
            <person name="LaButti K."/>
            <person name="Lindquist E.A."/>
            <person name="Lipzen A."/>
            <person name="Lundell T."/>
            <person name="Morin E."/>
            <person name="Murat C."/>
            <person name="Riley R."/>
            <person name="Ohm R."/>
            <person name="Sun H."/>
            <person name="Tunlid A."/>
            <person name="Henrissat B."/>
            <person name="Grigoriev I.V."/>
            <person name="Hibbett D.S."/>
            <person name="Martin F."/>
        </authorList>
    </citation>
    <scope>NUCLEOTIDE SEQUENCE [LARGE SCALE GENOMIC DNA]</scope>
    <source>
        <strain evidence="3">LaAM-08-1</strain>
    </source>
</reference>
<feature type="compositionally biased region" description="Polar residues" evidence="1">
    <location>
        <begin position="625"/>
        <end position="646"/>
    </location>
</feature>
<proteinExistence type="predicted"/>
<dbReference type="AlphaFoldDB" id="A0A0C9WU20"/>
<feature type="region of interest" description="Disordered" evidence="1">
    <location>
        <begin position="614"/>
        <end position="722"/>
    </location>
</feature>
<dbReference type="Proteomes" id="UP000054477">
    <property type="component" value="Unassembled WGS sequence"/>
</dbReference>
<evidence type="ECO:0000313" key="2">
    <source>
        <dbReference type="EMBL" id="KIJ95610.1"/>
    </source>
</evidence>
<dbReference type="OrthoDB" id="2686745at2759"/>
<feature type="compositionally biased region" description="Basic residues" evidence="1">
    <location>
        <begin position="254"/>
        <end position="263"/>
    </location>
</feature>
<protein>
    <recommendedName>
        <fullName evidence="4">Restriction of telomere capping protein 4</fullName>
    </recommendedName>
</protein>
<accession>A0A0C9WU20</accession>